<dbReference type="Gene3D" id="3.40.190.80">
    <property type="match status" value="1"/>
</dbReference>
<feature type="binding site" evidence="4">
    <location>
        <position position="224"/>
    </location>
    <ligand>
        <name>Mg(2+)</name>
        <dbReference type="ChEBI" id="CHEBI:18420"/>
        <label>2</label>
    </ligand>
</feature>
<evidence type="ECO:0000313" key="6">
    <source>
        <dbReference type="EMBL" id="RUO41591.1"/>
    </source>
</evidence>
<name>A0A7Z6ZUL3_9GAMM</name>
<protein>
    <recommendedName>
        <fullName evidence="4">3'(2'),5'-bisphosphate nucleotidase CysQ</fullName>
        <ecNumber evidence="4">3.1.3.7</ecNumber>
    </recommendedName>
    <alternativeName>
        <fullName evidence="4">3'(2'),5-bisphosphonucleoside 3'(2')-phosphohydrolase</fullName>
    </alternativeName>
    <alternativeName>
        <fullName evidence="4">3'-phosphoadenosine 5'-phosphate phosphatase</fullName>
        <shortName evidence="4">PAP phosphatase</shortName>
    </alternativeName>
</protein>
<dbReference type="NCBIfam" id="TIGR01331">
    <property type="entry name" value="bisphos_cysQ"/>
    <property type="match status" value="1"/>
</dbReference>
<comment type="similarity">
    <text evidence="4">Belongs to the inositol monophosphatase superfamily. CysQ family.</text>
</comment>
<comment type="function">
    <text evidence="4">Converts adenosine-3',5'-bisphosphate (PAP) to AMP.</text>
</comment>
<keyword evidence="4" id="KW-0378">Hydrolase</keyword>
<dbReference type="PRINTS" id="PR00377">
    <property type="entry name" value="IMPHPHTASES"/>
</dbReference>
<feature type="binding site" evidence="4">
    <location>
        <position position="99"/>
    </location>
    <ligand>
        <name>Mg(2+)</name>
        <dbReference type="ChEBI" id="CHEBI:18420"/>
        <label>2</label>
    </ligand>
</feature>
<feature type="binding site" evidence="5">
    <location>
        <position position="96"/>
    </location>
    <ligand>
        <name>Mg(2+)</name>
        <dbReference type="ChEBI" id="CHEBI:18420"/>
        <label>1</label>
        <note>catalytic</note>
    </ligand>
</feature>
<dbReference type="AlphaFoldDB" id="A0A7Z6ZUL3"/>
<feature type="binding site" evidence="4">
    <location>
        <position position="76"/>
    </location>
    <ligand>
        <name>Mg(2+)</name>
        <dbReference type="ChEBI" id="CHEBI:18420"/>
        <label>1</label>
    </ligand>
</feature>
<dbReference type="InterPro" id="IPR000760">
    <property type="entry name" value="Inositol_monophosphatase-like"/>
</dbReference>
<keyword evidence="4" id="KW-0997">Cell inner membrane</keyword>
<evidence type="ECO:0000313" key="7">
    <source>
        <dbReference type="Proteomes" id="UP000287766"/>
    </source>
</evidence>
<feature type="binding site" evidence="4">
    <location>
        <position position="98"/>
    </location>
    <ligand>
        <name>Mg(2+)</name>
        <dbReference type="ChEBI" id="CHEBI:18420"/>
        <label>1</label>
    </ligand>
</feature>
<dbReference type="GO" id="GO:0008441">
    <property type="term" value="F:3'(2'),5'-bisphosphate nucleotidase activity"/>
    <property type="evidence" value="ECO:0007669"/>
    <property type="project" value="UniProtKB-UniRule"/>
</dbReference>
<dbReference type="PANTHER" id="PTHR43028">
    <property type="entry name" value="3'(2'),5'-BISPHOSPHATE NUCLEOTIDASE 1"/>
    <property type="match status" value="1"/>
</dbReference>
<feature type="binding site" evidence="4">
    <location>
        <position position="96"/>
    </location>
    <ligand>
        <name>Mg(2+)</name>
        <dbReference type="ChEBI" id="CHEBI:18420"/>
        <label>1</label>
    </ligand>
</feature>
<comment type="caution">
    <text evidence="6">The sequence shown here is derived from an EMBL/GenBank/DDBJ whole genome shotgun (WGS) entry which is preliminary data.</text>
</comment>
<accession>A0A7Z6ZUL3</accession>
<dbReference type="GO" id="GO:0005886">
    <property type="term" value="C:plasma membrane"/>
    <property type="evidence" value="ECO:0007669"/>
    <property type="project" value="UniProtKB-SubCell"/>
</dbReference>
<feature type="binding site" evidence="5">
    <location>
        <position position="99"/>
    </location>
    <ligand>
        <name>Mg(2+)</name>
        <dbReference type="ChEBI" id="CHEBI:18420"/>
        <label>1</label>
        <note>catalytic</note>
    </ligand>
</feature>
<feature type="binding site" evidence="5">
    <location>
        <position position="224"/>
    </location>
    <ligand>
        <name>Mg(2+)</name>
        <dbReference type="ChEBI" id="CHEBI:18420"/>
        <label>1</label>
        <note>catalytic</note>
    </ligand>
</feature>
<feature type="binding site" evidence="4">
    <location>
        <begin position="98"/>
        <end position="101"/>
    </location>
    <ligand>
        <name>substrate</name>
    </ligand>
</feature>
<dbReference type="EC" id="3.1.3.7" evidence="4"/>
<dbReference type="Gene3D" id="3.30.540.10">
    <property type="entry name" value="Fructose-1,6-Bisphosphatase, subunit A, domain 1"/>
    <property type="match status" value="1"/>
</dbReference>
<comment type="cofactor">
    <cofactor evidence="4 5">
        <name>Mg(2+)</name>
        <dbReference type="ChEBI" id="CHEBI:18420"/>
    </cofactor>
</comment>
<dbReference type="InterPro" id="IPR006240">
    <property type="entry name" value="CysQ"/>
</dbReference>
<sequence>MQKPDVLKGIEAIAVAAGKAIMGIYNAPDFAERAAVSVKGDDSPLTQADLQAHHRIVEGLAALADKELAALPVLSEESALVDWSERRTWDRYWLVDPLDGTKEFIKRNGEFTVNIALIENGVPILGVVYAPALDKLYSGVRGQASWLNDSLLGTCHELRAPRPAGSVLRVVGSRSHQSPDMAEFLSHLDQPYELVPMGSSLKICMLAEGLADLYPRLGLTSEWDTAAAHAVLLGVGLDMHDLTGEPLRYNQKDSLLNPFFIARC</sequence>
<dbReference type="Pfam" id="PF00459">
    <property type="entry name" value="Inositol_P"/>
    <property type="match status" value="1"/>
</dbReference>
<dbReference type="InterPro" id="IPR020583">
    <property type="entry name" value="Inositol_monoP_metal-BS"/>
</dbReference>
<dbReference type="GO" id="GO:0050427">
    <property type="term" value="P:3'-phosphoadenosine 5'-phosphosulfate metabolic process"/>
    <property type="evidence" value="ECO:0007669"/>
    <property type="project" value="TreeGrafter"/>
</dbReference>
<dbReference type="RefSeq" id="WP_169930325.1">
    <property type="nucleotide sequence ID" value="NZ_PIPR01000001.1"/>
</dbReference>
<feature type="binding site" evidence="5">
    <location>
        <position position="76"/>
    </location>
    <ligand>
        <name>Mg(2+)</name>
        <dbReference type="ChEBI" id="CHEBI:18420"/>
        <label>1</label>
        <note>catalytic</note>
    </ligand>
</feature>
<dbReference type="PANTHER" id="PTHR43028:SF5">
    <property type="entry name" value="3'(2'),5'-BISPHOSPHATE NUCLEOTIDASE 1"/>
    <property type="match status" value="1"/>
</dbReference>
<dbReference type="CDD" id="cd01638">
    <property type="entry name" value="CysQ"/>
    <property type="match status" value="1"/>
</dbReference>
<keyword evidence="4" id="KW-1003">Cell membrane</keyword>
<evidence type="ECO:0000256" key="2">
    <source>
        <dbReference type="ARBA" id="ARBA00022723"/>
    </source>
</evidence>
<keyword evidence="2 4" id="KW-0479">Metal-binding</keyword>
<dbReference type="InterPro" id="IPR050725">
    <property type="entry name" value="CysQ/Inositol_MonoPase"/>
</dbReference>
<organism evidence="6 7">
    <name type="scientific">Pseudidiomarina aestuarii</name>
    <dbReference type="NCBI Taxonomy" id="624146"/>
    <lineage>
        <taxon>Bacteria</taxon>
        <taxon>Pseudomonadati</taxon>
        <taxon>Pseudomonadota</taxon>
        <taxon>Gammaproteobacteria</taxon>
        <taxon>Alteromonadales</taxon>
        <taxon>Idiomarinaceae</taxon>
        <taxon>Pseudidiomarina</taxon>
    </lineage>
</organism>
<proteinExistence type="inferred from homology"/>
<dbReference type="GO" id="GO:0000287">
    <property type="term" value="F:magnesium ion binding"/>
    <property type="evidence" value="ECO:0007669"/>
    <property type="project" value="UniProtKB-UniRule"/>
</dbReference>
<feature type="binding site" evidence="4">
    <location>
        <position position="96"/>
    </location>
    <ligand>
        <name>Mg(2+)</name>
        <dbReference type="ChEBI" id="CHEBI:18420"/>
        <label>2</label>
    </ligand>
</feature>
<evidence type="ECO:0000256" key="1">
    <source>
        <dbReference type="ARBA" id="ARBA00001625"/>
    </source>
</evidence>
<dbReference type="GO" id="GO:0000103">
    <property type="term" value="P:sulfate assimilation"/>
    <property type="evidence" value="ECO:0007669"/>
    <property type="project" value="TreeGrafter"/>
</dbReference>
<keyword evidence="4" id="KW-0472">Membrane</keyword>
<feature type="binding site" evidence="5">
    <location>
        <position position="98"/>
    </location>
    <ligand>
        <name>Mg(2+)</name>
        <dbReference type="ChEBI" id="CHEBI:18420"/>
        <label>1</label>
        <note>catalytic</note>
    </ligand>
</feature>
<dbReference type="HAMAP" id="MF_02095">
    <property type="entry name" value="CysQ"/>
    <property type="match status" value="1"/>
</dbReference>
<feature type="binding site" evidence="4">
    <location>
        <position position="224"/>
    </location>
    <ligand>
        <name>substrate</name>
    </ligand>
</feature>
<keyword evidence="3 4" id="KW-0460">Magnesium</keyword>
<comment type="catalytic activity">
    <reaction evidence="1 4">
        <text>adenosine 3',5'-bisphosphate + H2O = AMP + phosphate</text>
        <dbReference type="Rhea" id="RHEA:10040"/>
        <dbReference type="ChEBI" id="CHEBI:15377"/>
        <dbReference type="ChEBI" id="CHEBI:43474"/>
        <dbReference type="ChEBI" id="CHEBI:58343"/>
        <dbReference type="ChEBI" id="CHEBI:456215"/>
        <dbReference type="EC" id="3.1.3.7"/>
    </reaction>
</comment>
<evidence type="ECO:0000256" key="4">
    <source>
        <dbReference type="HAMAP-Rule" id="MF_02095"/>
    </source>
</evidence>
<evidence type="ECO:0000256" key="5">
    <source>
        <dbReference type="PIRSR" id="PIRSR600760-2"/>
    </source>
</evidence>
<keyword evidence="7" id="KW-1185">Reference proteome</keyword>
<reference evidence="7" key="1">
    <citation type="journal article" date="2018" name="Front. Microbiol.">
        <title>Genome-Based Analysis Reveals the Taxonomy and Diversity of the Family Idiomarinaceae.</title>
        <authorList>
            <person name="Liu Y."/>
            <person name="Lai Q."/>
            <person name="Shao Z."/>
        </authorList>
    </citation>
    <scope>NUCLEOTIDE SEQUENCE [LARGE SCALE GENOMIC DNA]</scope>
    <source>
        <strain evidence="7">KYW314</strain>
    </source>
</reference>
<gene>
    <name evidence="4 6" type="primary">cysQ</name>
    <name evidence="6" type="ORF">CWE22_05375</name>
</gene>
<dbReference type="EMBL" id="PIPR01000001">
    <property type="protein sequence ID" value="RUO41591.1"/>
    <property type="molecule type" value="Genomic_DNA"/>
</dbReference>
<evidence type="ECO:0000256" key="3">
    <source>
        <dbReference type="ARBA" id="ARBA00022842"/>
    </source>
</evidence>
<feature type="binding site" evidence="4">
    <location>
        <position position="76"/>
    </location>
    <ligand>
        <name>substrate</name>
    </ligand>
</feature>
<dbReference type="PROSITE" id="PS00629">
    <property type="entry name" value="IMP_1"/>
    <property type="match status" value="1"/>
</dbReference>
<dbReference type="Proteomes" id="UP000287766">
    <property type="component" value="Unassembled WGS sequence"/>
</dbReference>
<comment type="subcellular location">
    <subcellularLocation>
        <location evidence="4">Cell inner membrane</location>
        <topology evidence="4">Peripheral membrane protein</topology>
        <orientation evidence="4">Cytoplasmic side</orientation>
    </subcellularLocation>
</comment>
<dbReference type="SUPFAM" id="SSF56655">
    <property type="entry name" value="Carbohydrate phosphatase"/>
    <property type="match status" value="1"/>
</dbReference>